<dbReference type="Pfam" id="PF01551">
    <property type="entry name" value="Peptidase_M23"/>
    <property type="match status" value="1"/>
</dbReference>
<keyword evidence="1" id="KW-0732">Signal</keyword>
<dbReference type="EC" id="3.4.24.-" evidence="5 6"/>
<evidence type="ECO:0000313" key="6">
    <source>
        <dbReference type="EMBL" id="SMS01726.1"/>
    </source>
</evidence>
<dbReference type="InterPro" id="IPR050570">
    <property type="entry name" value="Cell_wall_metabolism_enzyme"/>
</dbReference>
<dbReference type="FunFam" id="2.70.70.10:FF:000006">
    <property type="entry name" value="M23 family peptidase"/>
    <property type="match status" value="1"/>
</dbReference>
<keyword evidence="8" id="KW-1185">Reference proteome</keyword>
<proteinExistence type="predicted"/>
<keyword evidence="3" id="KW-0812">Transmembrane</keyword>
<keyword evidence="6" id="KW-0378">Hydrolase</keyword>
<evidence type="ECO:0000313" key="8">
    <source>
        <dbReference type="Proteomes" id="UP001283366"/>
    </source>
</evidence>
<feature type="transmembrane region" description="Helical" evidence="3">
    <location>
        <begin position="27"/>
        <end position="49"/>
    </location>
</feature>
<reference evidence="5 8" key="2">
    <citation type="submission" date="2023-11" db="EMBL/GenBank/DDBJ databases">
        <title>Plant-associative lifestyle of Vibrio porteresiae and its evolutionary dynamics.</title>
        <authorList>
            <person name="Rameshkumar N."/>
            <person name="Kirti K."/>
        </authorList>
    </citation>
    <scope>NUCLEOTIDE SEQUENCE [LARGE SCALE GENOMIC DNA]</scope>
    <source>
        <strain evidence="5 8">MSSRF38</strain>
    </source>
</reference>
<name>A0A1Y6IVS2_9VIBR</name>
<dbReference type="EMBL" id="FXXI01000006">
    <property type="protein sequence ID" value="SMS01726.1"/>
    <property type="molecule type" value="Genomic_DNA"/>
</dbReference>
<evidence type="ECO:0000313" key="7">
    <source>
        <dbReference type="Proteomes" id="UP000196125"/>
    </source>
</evidence>
<gene>
    <name evidence="6" type="primary">mepM_3</name>
    <name evidence="5" type="ORF">SBX37_19050</name>
    <name evidence="6" type="ORF">VIM7927_03031</name>
</gene>
<dbReference type="InterPro" id="IPR011055">
    <property type="entry name" value="Dup_hybrid_motif"/>
</dbReference>
<dbReference type="RefSeq" id="WP_087481756.1">
    <property type="nucleotide sequence ID" value="NZ_AP024884.1"/>
</dbReference>
<keyword evidence="3" id="KW-1133">Transmembrane helix</keyword>
<evidence type="ECO:0000313" key="5">
    <source>
        <dbReference type="EMBL" id="MDW6004962.1"/>
    </source>
</evidence>
<dbReference type="OrthoDB" id="9805070at2"/>
<evidence type="ECO:0000256" key="2">
    <source>
        <dbReference type="SAM" id="Coils"/>
    </source>
</evidence>
<dbReference type="CDD" id="cd12797">
    <property type="entry name" value="M23_peptidase"/>
    <property type="match status" value="1"/>
</dbReference>
<feature type="coiled-coil region" evidence="2">
    <location>
        <begin position="67"/>
        <end position="94"/>
    </location>
</feature>
<dbReference type="Proteomes" id="UP001283366">
    <property type="component" value="Unassembled WGS sequence"/>
</dbReference>
<evidence type="ECO:0000256" key="3">
    <source>
        <dbReference type="SAM" id="Phobius"/>
    </source>
</evidence>
<feature type="domain" description="M23ase beta-sheet core" evidence="4">
    <location>
        <begin position="159"/>
        <end position="255"/>
    </location>
</feature>
<evidence type="ECO:0000259" key="4">
    <source>
        <dbReference type="Pfam" id="PF01551"/>
    </source>
</evidence>
<protein>
    <submittedName>
        <fullName evidence="5">M23 family metallopeptidase</fullName>
        <ecNumber evidence="5 6">3.4.24.-</ecNumber>
    </submittedName>
    <submittedName>
        <fullName evidence="6">Murein DD-endopeptidase MepM</fullName>
    </submittedName>
</protein>
<dbReference type="AlphaFoldDB" id="A0A1Y6IVS2"/>
<dbReference type="Gene3D" id="2.70.70.10">
    <property type="entry name" value="Glucose Permease (Domain IIA)"/>
    <property type="match status" value="1"/>
</dbReference>
<keyword evidence="2" id="KW-0175">Coiled coil</keyword>
<keyword evidence="3" id="KW-0472">Membrane</keyword>
<evidence type="ECO:0000256" key="1">
    <source>
        <dbReference type="ARBA" id="ARBA00022729"/>
    </source>
</evidence>
<dbReference type="SUPFAM" id="SSF51261">
    <property type="entry name" value="Duplicated hybrid motif"/>
    <property type="match status" value="1"/>
</dbReference>
<dbReference type="PANTHER" id="PTHR21666:SF289">
    <property type="entry name" value="L-ALA--D-GLU ENDOPEPTIDASE"/>
    <property type="match status" value="1"/>
</dbReference>
<dbReference type="Proteomes" id="UP000196125">
    <property type="component" value="Unassembled WGS sequence"/>
</dbReference>
<dbReference type="EMBL" id="JAWRCO010000002">
    <property type="protein sequence ID" value="MDW6004962.1"/>
    <property type="molecule type" value="Genomic_DNA"/>
</dbReference>
<dbReference type="InterPro" id="IPR016047">
    <property type="entry name" value="M23ase_b-sheet_dom"/>
</dbReference>
<accession>A0A1Y6IVS2</accession>
<dbReference type="PANTHER" id="PTHR21666">
    <property type="entry name" value="PEPTIDASE-RELATED"/>
    <property type="match status" value="1"/>
</dbReference>
<reference evidence="6 7" key="1">
    <citation type="submission" date="2017-05" db="EMBL/GenBank/DDBJ databases">
        <authorList>
            <person name="Song R."/>
            <person name="Chenine A.L."/>
            <person name="Ruprecht R.M."/>
        </authorList>
    </citation>
    <scope>NUCLEOTIDE SEQUENCE [LARGE SCALE GENOMIC DNA]</scope>
    <source>
        <strain evidence="6 7">CECT 7927</strain>
    </source>
</reference>
<sequence>MKDKVILAVTSERGTRQFRIGRRFYRVLKVAGCSVALGVFVSTGVIYYLTQKSQALEVQSMTLTEEVASLTELKQTLESDLQSREEEMQLVSDRLGDLEKLLGVDSGEENIISRLDVATIHSSIRLVMLNQIPSGSPVKQARISSGYGRRVHPVTGKVKFHRGQDFAVNTGTPVYAPADGVVQATRSSSKGSGNFLRLQHSFGFSSSYSHLNRFSVRSGTFVKKGDLIGYSGNSGLTSGPHLHYEIRFVDRPLNPRPFVDWGMNNFESIFTKIKSIHWDTLVARVESRVSQQMGISSRGTQIIAGNANVADVPVRFKE</sequence>
<organism evidence="6 7">
    <name type="scientific">Vibrio mangrovi</name>
    <dbReference type="NCBI Taxonomy" id="474394"/>
    <lineage>
        <taxon>Bacteria</taxon>
        <taxon>Pseudomonadati</taxon>
        <taxon>Pseudomonadota</taxon>
        <taxon>Gammaproteobacteria</taxon>
        <taxon>Vibrionales</taxon>
        <taxon>Vibrionaceae</taxon>
        <taxon>Vibrio</taxon>
    </lineage>
</organism>
<dbReference type="GO" id="GO:0004222">
    <property type="term" value="F:metalloendopeptidase activity"/>
    <property type="evidence" value="ECO:0007669"/>
    <property type="project" value="TreeGrafter"/>
</dbReference>